<dbReference type="Proteomes" id="UP000799092">
    <property type="component" value="Unassembled WGS sequence"/>
</dbReference>
<dbReference type="InterPro" id="IPR038709">
    <property type="entry name" value="RpoN_core-bd_sf"/>
</dbReference>
<reference evidence="11" key="1">
    <citation type="submission" date="2019-11" db="EMBL/GenBank/DDBJ databases">
        <authorList>
            <person name="Li J."/>
        </authorList>
    </citation>
    <scope>NUCLEOTIDE SEQUENCE</scope>
    <source>
        <strain evidence="11">B6B</strain>
    </source>
</reference>
<protein>
    <submittedName>
        <fullName evidence="11">RNA polymerase factor sigma-54</fullName>
    </submittedName>
</protein>
<dbReference type="PANTHER" id="PTHR32248:SF4">
    <property type="entry name" value="RNA POLYMERASE SIGMA-54 FACTOR"/>
    <property type="match status" value="1"/>
</dbReference>
<dbReference type="Pfam" id="PF04963">
    <property type="entry name" value="Sigma54_CBD"/>
    <property type="match status" value="1"/>
</dbReference>
<sequence>MQMALRIEQKQKLQLALTPELYQSINILQYSAIDLNGFLNQQIYENPLLETYEERTDSSTYQDNVKSEFSWKREMQGIYRNKTTGAGDIAEILSSSNETTLEMHLIEQISFIDAITQSELQTIKFLIRNLNENGYLTIDENLAALMLGVSVAEVGNMAKLLQTFDPIGVGAKNLKDCLLIQMRHKKNHHRLACEIVENYLEDIANKKYKKISAIFSIPMSEVQEVIDYIQTLNPRPGEDFTRSMVNYIIPDVIVKKEHNGYVVQVNDYLVPDLTINYNYKALVEEDNGAHRYIQEKLNDAVTLIRGVEHRKTTLYEVTKAILDYQFAFFEHGVSELKAMTLNDIAKIVSLHESTVSRATSNKYIQTPMGIFEFKYFFTNGLGALSGMKSVKSIKDKLEEIINTENKEKPLSDQKITIIFANENINVSRRTIAKYREELGILPSSKRKRWK</sequence>
<dbReference type="PANTHER" id="PTHR32248">
    <property type="entry name" value="RNA POLYMERASE SIGMA-54 FACTOR"/>
    <property type="match status" value="1"/>
</dbReference>
<dbReference type="PIRSF" id="PIRSF000774">
    <property type="entry name" value="RpoN"/>
    <property type="match status" value="1"/>
</dbReference>
<evidence type="ECO:0000256" key="1">
    <source>
        <dbReference type="ARBA" id="ARBA00008798"/>
    </source>
</evidence>
<dbReference type="InterPro" id="IPR007046">
    <property type="entry name" value="RNA_pol_sigma_54_core-bd"/>
</dbReference>
<dbReference type="GO" id="GO:0003677">
    <property type="term" value="F:DNA binding"/>
    <property type="evidence" value="ECO:0007669"/>
    <property type="project" value="UniProtKB-KW"/>
</dbReference>
<dbReference type="RefSeq" id="WP_153734855.1">
    <property type="nucleotide sequence ID" value="NZ_WJNG01000001.1"/>
</dbReference>
<dbReference type="GO" id="GO:0006352">
    <property type="term" value="P:DNA-templated transcription initiation"/>
    <property type="evidence" value="ECO:0007669"/>
    <property type="project" value="InterPro"/>
</dbReference>
<keyword evidence="12" id="KW-1185">Reference proteome</keyword>
<keyword evidence="6" id="KW-0731">Sigma factor</keyword>
<keyword evidence="4" id="KW-0548">Nucleotidyltransferase</keyword>
<dbReference type="EMBL" id="WJNG01000001">
    <property type="protein sequence ID" value="MRH41190.1"/>
    <property type="molecule type" value="Genomic_DNA"/>
</dbReference>
<evidence type="ECO:0000259" key="10">
    <source>
        <dbReference type="Pfam" id="PF04963"/>
    </source>
</evidence>
<evidence type="ECO:0000256" key="2">
    <source>
        <dbReference type="ARBA" id="ARBA00022478"/>
    </source>
</evidence>
<dbReference type="PRINTS" id="PR00045">
    <property type="entry name" value="SIGMA54FCT"/>
</dbReference>
<evidence type="ECO:0000256" key="4">
    <source>
        <dbReference type="ARBA" id="ARBA00022695"/>
    </source>
</evidence>
<dbReference type="InterPro" id="IPR000394">
    <property type="entry name" value="RNA_pol_sigma_54"/>
</dbReference>
<evidence type="ECO:0000313" key="12">
    <source>
        <dbReference type="Proteomes" id="UP000799092"/>
    </source>
</evidence>
<evidence type="ECO:0000256" key="8">
    <source>
        <dbReference type="ARBA" id="ARBA00023163"/>
    </source>
</evidence>
<evidence type="ECO:0000256" key="6">
    <source>
        <dbReference type="ARBA" id="ARBA00023082"/>
    </source>
</evidence>
<evidence type="ECO:0000313" key="11">
    <source>
        <dbReference type="EMBL" id="MRH41190.1"/>
    </source>
</evidence>
<dbReference type="Pfam" id="PF00309">
    <property type="entry name" value="Sigma54_AID"/>
    <property type="match status" value="1"/>
</dbReference>
<comment type="similarity">
    <text evidence="1">Belongs to the sigma-54 factor family.</text>
</comment>
<proteinExistence type="inferred from homology"/>
<evidence type="ECO:0000256" key="5">
    <source>
        <dbReference type="ARBA" id="ARBA00023015"/>
    </source>
</evidence>
<gene>
    <name evidence="11" type="primary">rpoN</name>
    <name evidence="11" type="ORF">GH741_00700</name>
</gene>
<organism evidence="11 12">
    <name type="scientific">Aquibacillus halophilus</name>
    <dbReference type="NCBI Taxonomy" id="930132"/>
    <lineage>
        <taxon>Bacteria</taxon>
        <taxon>Bacillati</taxon>
        <taxon>Bacillota</taxon>
        <taxon>Bacilli</taxon>
        <taxon>Bacillales</taxon>
        <taxon>Bacillaceae</taxon>
        <taxon>Aquibacillus</taxon>
    </lineage>
</organism>
<feature type="domain" description="RNA polymerase sigma factor 54 core-binding" evidence="10">
    <location>
        <begin position="96"/>
        <end position="279"/>
    </location>
</feature>
<dbReference type="Gene3D" id="1.10.10.60">
    <property type="entry name" value="Homeodomain-like"/>
    <property type="match status" value="1"/>
</dbReference>
<dbReference type="PROSITE" id="PS50044">
    <property type="entry name" value="SIGMA54_3"/>
    <property type="match status" value="1"/>
</dbReference>
<keyword evidence="3" id="KW-0808">Transferase</keyword>
<dbReference type="GO" id="GO:0001216">
    <property type="term" value="F:DNA-binding transcription activator activity"/>
    <property type="evidence" value="ECO:0007669"/>
    <property type="project" value="InterPro"/>
</dbReference>
<feature type="domain" description="RNA polymerase sigma factor 54 DNA-binding" evidence="9">
    <location>
        <begin position="291"/>
        <end position="448"/>
    </location>
</feature>
<dbReference type="GO" id="GO:0000428">
    <property type="term" value="C:DNA-directed RNA polymerase complex"/>
    <property type="evidence" value="ECO:0007669"/>
    <property type="project" value="UniProtKB-KW"/>
</dbReference>
<evidence type="ECO:0000259" key="9">
    <source>
        <dbReference type="Pfam" id="PF04552"/>
    </source>
</evidence>
<dbReference type="NCBIfam" id="TIGR02395">
    <property type="entry name" value="rpoN_sigma"/>
    <property type="match status" value="1"/>
</dbReference>
<keyword evidence="2" id="KW-0240">DNA-directed RNA polymerase</keyword>
<keyword evidence="5" id="KW-0805">Transcription regulation</keyword>
<dbReference type="Gene3D" id="1.10.10.1330">
    <property type="entry name" value="RNA polymerase sigma-54 factor, core-binding domain"/>
    <property type="match status" value="1"/>
</dbReference>
<evidence type="ECO:0000256" key="3">
    <source>
        <dbReference type="ARBA" id="ARBA00022679"/>
    </source>
</evidence>
<dbReference type="GO" id="GO:0016987">
    <property type="term" value="F:sigma factor activity"/>
    <property type="evidence" value="ECO:0007669"/>
    <property type="project" value="UniProtKB-KW"/>
</dbReference>
<keyword evidence="8" id="KW-0804">Transcription</keyword>
<dbReference type="OrthoDB" id="9814402at2"/>
<evidence type="ECO:0000256" key="7">
    <source>
        <dbReference type="ARBA" id="ARBA00023125"/>
    </source>
</evidence>
<comment type="caution">
    <text evidence="11">The sequence shown here is derived from an EMBL/GenBank/DDBJ whole genome shotgun (WGS) entry which is preliminary data.</text>
</comment>
<dbReference type="InterPro" id="IPR007634">
    <property type="entry name" value="RNA_pol_sigma_54_DNA-bd"/>
</dbReference>
<dbReference type="AlphaFoldDB" id="A0A6A8D7D6"/>
<dbReference type="PROSITE" id="PS00718">
    <property type="entry name" value="SIGMA54_2"/>
    <property type="match status" value="1"/>
</dbReference>
<accession>A0A6A8D7D6</accession>
<keyword evidence="7" id="KW-0238">DNA-binding</keyword>
<name>A0A6A8D7D6_9BACI</name>
<dbReference type="Pfam" id="PF04552">
    <property type="entry name" value="Sigma54_DBD"/>
    <property type="match status" value="1"/>
</dbReference>
<dbReference type="GO" id="GO:0016779">
    <property type="term" value="F:nucleotidyltransferase activity"/>
    <property type="evidence" value="ECO:0007669"/>
    <property type="project" value="UniProtKB-KW"/>
</dbReference>